<evidence type="ECO:0000256" key="3">
    <source>
        <dbReference type="ARBA" id="ARBA00023274"/>
    </source>
</evidence>
<keyword evidence="3" id="KW-0687">Ribonucleoprotein</keyword>
<dbReference type="GO" id="GO:0032543">
    <property type="term" value="P:mitochondrial translation"/>
    <property type="evidence" value="ECO:0007669"/>
    <property type="project" value="TreeGrafter"/>
</dbReference>
<dbReference type="PANTHER" id="PTHR12059">
    <property type="entry name" value="RIBOSOMAL PROTEIN L23-RELATED"/>
    <property type="match status" value="1"/>
</dbReference>
<feature type="region of interest" description="Disordered" evidence="5">
    <location>
        <begin position="1"/>
        <end position="60"/>
    </location>
</feature>
<reference evidence="6 7" key="1">
    <citation type="journal article" date="2016" name="Mol. Biol. Evol.">
        <title>Comparative Genomics of Early-Diverging Mushroom-Forming Fungi Provides Insights into the Origins of Lignocellulose Decay Capabilities.</title>
        <authorList>
            <person name="Nagy L.G."/>
            <person name="Riley R."/>
            <person name="Tritt A."/>
            <person name="Adam C."/>
            <person name="Daum C."/>
            <person name="Floudas D."/>
            <person name="Sun H."/>
            <person name="Yadav J.S."/>
            <person name="Pangilinan J."/>
            <person name="Larsson K.H."/>
            <person name="Matsuura K."/>
            <person name="Barry K."/>
            <person name="Labutti K."/>
            <person name="Kuo R."/>
            <person name="Ohm R.A."/>
            <person name="Bhattacharya S.S."/>
            <person name="Shirouzu T."/>
            <person name="Yoshinaga Y."/>
            <person name="Martin F.M."/>
            <person name="Grigoriev I.V."/>
            <person name="Hibbett D.S."/>
        </authorList>
    </citation>
    <scope>NUCLEOTIDE SEQUENCE [LARGE SCALE GENOMIC DNA]</scope>
    <source>
        <strain evidence="6 7">CBS 109695</strain>
    </source>
</reference>
<dbReference type="InterPro" id="IPR012678">
    <property type="entry name" value="Ribosomal_uL23/eL15/eS24_sf"/>
</dbReference>
<evidence type="ECO:0000256" key="5">
    <source>
        <dbReference type="SAM" id="MobiDB-lite"/>
    </source>
</evidence>
<dbReference type="InterPro" id="IPR013025">
    <property type="entry name" value="Ribosomal_uL23-like"/>
</dbReference>
<dbReference type="GO" id="GO:0003735">
    <property type="term" value="F:structural constituent of ribosome"/>
    <property type="evidence" value="ECO:0007669"/>
    <property type="project" value="InterPro"/>
</dbReference>
<dbReference type="Pfam" id="PF00276">
    <property type="entry name" value="Ribosomal_L23"/>
    <property type="match status" value="1"/>
</dbReference>
<dbReference type="OrthoDB" id="275582at2759"/>
<keyword evidence="2" id="KW-0689">Ribosomal protein</keyword>
<dbReference type="Gene3D" id="3.30.70.330">
    <property type="match status" value="1"/>
</dbReference>
<dbReference type="AlphaFoldDB" id="A0A166FBC2"/>
<dbReference type="SUPFAM" id="SSF54189">
    <property type="entry name" value="Ribosomal proteins S24e, L23 and L15e"/>
    <property type="match status" value="1"/>
</dbReference>
<dbReference type="Proteomes" id="UP000076532">
    <property type="component" value="Unassembled WGS sequence"/>
</dbReference>
<keyword evidence="7" id="KW-1185">Reference proteome</keyword>
<evidence type="ECO:0000313" key="7">
    <source>
        <dbReference type="Proteomes" id="UP000076532"/>
    </source>
</evidence>
<protein>
    <recommendedName>
        <fullName evidence="4">Large ribosomal subunit protein uL23m</fullName>
    </recommendedName>
</protein>
<dbReference type="GO" id="GO:0005762">
    <property type="term" value="C:mitochondrial large ribosomal subunit"/>
    <property type="evidence" value="ECO:0007669"/>
    <property type="project" value="TreeGrafter"/>
</dbReference>
<dbReference type="InterPro" id="IPR012677">
    <property type="entry name" value="Nucleotide-bd_a/b_plait_sf"/>
</dbReference>
<dbReference type="STRING" id="436010.A0A166FBC2"/>
<organism evidence="6 7">
    <name type="scientific">Athelia psychrophila</name>
    <dbReference type="NCBI Taxonomy" id="1759441"/>
    <lineage>
        <taxon>Eukaryota</taxon>
        <taxon>Fungi</taxon>
        <taxon>Dikarya</taxon>
        <taxon>Basidiomycota</taxon>
        <taxon>Agaricomycotina</taxon>
        <taxon>Agaricomycetes</taxon>
        <taxon>Agaricomycetidae</taxon>
        <taxon>Atheliales</taxon>
        <taxon>Atheliaceae</taxon>
        <taxon>Athelia</taxon>
    </lineage>
</organism>
<comment type="similarity">
    <text evidence="1">Belongs to the universal ribosomal protein uL23 family.</text>
</comment>
<evidence type="ECO:0000256" key="2">
    <source>
        <dbReference type="ARBA" id="ARBA00022980"/>
    </source>
</evidence>
<proteinExistence type="inferred from homology"/>
<evidence type="ECO:0000256" key="1">
    <source>
        <dbReference type="ARBA" id="ARBA00006700"/>
    </source>
</evidence>
<accession>A0A166FBC2</accession>
<evidence type="ECO:0000256" key="4">
    <source>
        <dbReference type="ARBA" id="ARBA00039977"/>
    </source>
</evidence>
<sequence length="333" mass="38172">MQSTFSTTLRRAYATHSRAPLQARQGRNQSAPLAVRKRRAAQGTEQDKLEDVQPLSPSEHTSYKRNLMLGRLMGQGKDGTEPSATEWLAKLNSRRNRIRGIHIKEKDGKKEVQAVGQKVYLPNILFRLIRNFTPPGQPYNPYEANFRVPQSVTKTDIRSYLLSVYGVETTYIRTDNFLSPLYRARFGGVATKAHKTYKKAIVGLVKPFEYPAAIEDMSGAAREKTEEWLEKSFGIMQMKHMRRGALLAMTRKGSDRWKWRNTAVVRRSQILKAIGESRTKREQTLNATRQLMDEAQQEKRPVTHVNLDKLQSLVASQVEVAAERRKERNFKKA</sequence>
<evidence type="ECO:0000313" key="6">
    <source>
        <dbReference type="EMBL" id="KZP16623.1"/>
    </source>
</evidence>
<gene>
    <name evidence="6" type="ORF">FIBSPDRAFT_865768</name>
</gene>
<dbReference type="EMBL" id="KV417591">
    <property type="protein sequence ID" value="KZP16623.1"/>
    <property type="molecule type" value="Genomic_DNA"/>
</dbReference>
<name>A0A166FBC2_9AGAM</name>
<dbReference type="PANTHER" id="PTHR12059:SF5">
    <property type="entry name" value="LARGE RIBOSOMAL SUBUNIT PROTEIN UL23M"/>
    <property type="match status" value="1"/>
</dbReference>